<dbReference type="OrthoDB" id="5915373at2"/>
<evidence type="ECO:0000313" key="2">
    <source>
        <dbReference type="EMBL" id="OLQ81484.1"/>
    </source>
</evidence>
<dbReference type="AlphaFoldDB" id="A0A1Q9H1H9"/>
<feature type="transmembrane region" description="Helical" evidence="1">
    <location>
        <begin position="353"/>
        <end position="371"/>
    </location>
</feature>
<feature type="transmembrane region" description="Helical" evidence="1">
    <location>
        <begin position="323"/>
        <end position="341"/>
    </location>
</feature>
<keyword evidence="1" id="KW-0472">Membrane</keyword>
<name>A0A1Q9H1H9_9GAMM</name>
<dbReference type="RefSeq" id="WP_075761848.1">
    <property type="nucleotide sequence ID" value="NZ_MJIL01000040.1"/>
</dbReference>
<proteinExistence type="predicted"/>
<feature type="transmembrane region" description="Helical" evidence="1">
    <location>
        <begin position="422"/>
        <end position="441"/>
    </location>
</feature>
<dbReference type="Proteomes" id="UP000186905">
    <property type="component" value="Unassembled WGS sequence"/>
</dbReference>
<protein>
    <submittedName>
        <fullName evidence="2">Uncharacterized protein</fullName>
    </submittedName>
</protein>
<reference evidence="2 3" key="1">
    <citation type="submission" date="2016-09" db="EMBL/GenBank/DDBJ databases">
        <title>Photobacterium proteolyticum sp. nov. a protease producing bacterium isolated from ocean sediments of Laizhou Bay.</title>
        <authorList>
            <person name="Li Y."/>
        </authorList>
    </citation>
    <scope>NUCLEOTIDE SEQUENCE [LARGE SCALE GENOMIC DNA]</scope>
    <source>
        <strain evidence="2 3">13-12</strain>
    </source>
</reference>
<keyword evidence="3" id="KW-1185">Reference proteome</keyword>
<dbReference type="EMBL" id="MJIL01000040">
    <property type="protein sequence ID" value="OLQ81484.1"/>
    <property type="molecule type" value="Genomic_DNA"/>
</dbReference>
<dbReference type="STRING" id="1903952.BIT28_14410"/>
<gene>
    <name evidence="2" type="ORF">BIT28_14410</name>
</gene>
<evidence type="ECO:0000256" key="1">
    <source>
        <dbReference type="SAM" id="Phobius"/>
    </source>
</evidence>
<evidence type="ECO:0000313" key="3">
    <source>
        <dbReference type="Proteomes" id="UP000186905"/>
    </source>
</evidence>
<accession>A0A1Q9H1H9</accession>
<sequence>MNITINDTEEYYYQIVSLNQDTDVTALVSNFVQKFHGIAKSLDCEIRENDNFVESISLTGDYLSDLDVELGLLDKGDVTLELKCEKTEDKCLRVVNVKSFISNLAKRDQQNQLKFWLRDVKDNYTTIQVNGQTFELTRYKEHVTAESIERHKKDTVADLVGIKMNVCYFDFLLEEFYDFSSFFDHVLELRTVLCLCLISRASSLNEKTFTFDGESKLDLNLVDENFYFDQGESIYRVFQWAYTDERLSARIGIINQAIAQSKNIISVFDANIIKILDSIYQVYIKEDFEHYIEVRNRVSDATLDLCNRINEAVSSSRATIKQSIFVIVSYFFSIIVFTAIDKGKIENIFSIELAVLSSVFIVAAFLSIFIASKELDKTVKIHKYQLDEIKTRNRVFLSESEISDFFNSQSLSEAISTSESKSYLYVASGILTILAIILWVLHFTRAELVSIPVYLHIV</sequence>
<comment type="caution">
    <text evidence="2">The sequence shown here is derived from an EMBL/GenBank/DDBJ whole genome shotgun (WGS) entry which is preliminary data.</text>
</comment>
<keyword evidence="1" id="KW-1133">Transmembrane helix</keyword>
<keyword evidence="1" id="KW-0812">Transmembrane</keyword>
<organism evidence="2 3">
    <name type="scientific">Photobacterium proteolyticum</name>
    <dbReference type="NCBI Taxonomy" id="1903952"/>
    <lineage>
        <taxon>Bacteria</taxon>
        <taxon>Pseudomonadati</taxon>
        <taxon>Pseudomonadota</taxon>
        <taxon>Gammaproteobacteria</taxon>
        <taxon>Vibrionales</taxon>
        <taxon>Vibrionaceae</taxon>
        <taxon>Photobacterium</taxon>
    </lineage>
</organism>